<keyword evidence="7" id="KW-1185">Reference proteome</keyword>
<keyword evidence="2 4" id="KW-0238">DNA-binding</keyword>
<dbReference type="PANTHER" id="PTHR47506">
    <property type="entry name" value="TRANSCRIPTIONAL REGULATORY PROTEIN"/>
    <property type="match status" value="1"/>
</dbReference>
<proteinExistence type="predicted"/>
<sequence length="207" mass="22023">MSDTKDRLLDATIETLRTHGIAGVSARTIAATAGVNQALVFYHFGSVDQLLAAACATATAARVEVFRERFAQVRTMRELLAVGRELHEAERRNGDVAVLAQLLAGAQRDPKLASATAAGLELWARELEIVLGRVLGRMPLADAADIPGLARAVAAAFVGIELYEGADPEAAGRALDALDRLGAILEVFDDLGPVATRALRARVRRMT</sequence>
<evidence type="ECO:0000256" key="3">
    <source>
        <dbReference type="ARBA" id="ARBA00023163"/>
    </source>
</evidence>
<dbReference type="Gene3D" id="1.10.357.10">
    <property type="entry name" value="Tetracycline Repressor, domain 2"/>
    <property type="match status" value="1"/>
</dbReference>
<dbReference type="InterPro" id="IPR009057">
    <property type="entry name" value="Homeodomain-like_sf"/>
</dbReference>
<organism evidence="6 7">
    <name type="scientific">Actinoallomurus oryzae</name>
    <dbReference type="NCBI Taxonomy" id="502180"/>
    <lineage>
        <taxon>Bacteria</taxon>
        <taxon>Bacillati</taxon>
        <taxon>Actinomycetota</taxon>
        <taxon>Actinomycetes</taxon>
        <taxon>Streptosporangiales</taxon>
        <taxon>Thermomonosporaceae</taxon>
        <taxon>Actinoallomurus</taxon>
    </lineage>
</organism>
<dbReference type="EMBL" id="BAABHF010000019">
    <property type="protein sequence ID" value="GAA4493061.1"/>
    <property type="molecule type" value="Genomic_DNA"/>
</dbReference>
<comment type="caution">
    <text evidence="6">The sequence shown here is derived from an EMBL/GenBank/DDBJ whole genome shotgun (WGS) entry which is preliminary data.</text>
</comment>
<name>A0ABP8PXN3_9ACTN</name>
<dbReference type="InterPro" id="IPR001647">
    <property type="entry name" value="HTH_TetR"/>
</dbReference>
<evidence type="ECO:0000259" key="5">
    <source>
        <dbReference type="PROSITE" id="PS50977"/>
    </source>
</evidence>
<keyword evidence="3" id="KW-0804">Transcription</keyword>
<feature type="domain" description="HTH tetR-type" evidence="5">
    <location>
        <begin position="2"/>
        <end position="62"/>
    </location>
</feature>
<feature type="DNA-binding region" description="H-T-H motif" evidence="4">
    <location>
        <begin position="25"/>
        <end position="44"/>
    </location>
</feature>
<evidence type="ECO:0000256" key="2">
    <source>
        <dbReference type="ARBA" id="ARBA00023125"/>
    </source>
</evidence>
<dbReference type="Proteomes" id="UP001500503">
    <property type="component" value="Unassembled WGS sequence"/>
</dbReference>
<evidence type="ECO:0000256" key="1">
    <source>
        <dbReference type="ARBA" id="ARBA00023015"/>
    </source>
</evidence>
<reference evidence="7" key="1">
    <citation type="journal article" date="2019" name="Int. J. Syst. Evol. Microbiol.">
        <title>The Global Catalogue of Microorganisms (GCM) 10K type strain sequencing project: providing services to taxonomists for standard genome sequencing and annotation.</title>
        <authorList>
            <consortium name="The Broad Institute Genomics Platform"/>
            <consortium name="The Broad Institute Genome Sequencing Center for Infectious Disease"/>
            <person name="Wu L."/>
            <person name="Ma J."/>
        </authorList>
    </citation>
    <scope>NUCLEOTIDE SEQUENCE [LARGE SCALE GENOMIC DNA]</scope>
    <source>
        <strain evidence="7">JCM 17933</strain>
    </source>
</reference>
<dbReference type="RefSeq" id="WP_345463360.1">
    <property type="nucleotide sequence ID" value="NZ_BAABHF010000019.1"/>
</dbReference>
<protein>
    <submittedName>
        <fullName evidence="6">TetR family transcriptional regulator</fullName>
    </submittedName>
</protein>
<keyword evidence="1" id="KW-0805">Transcription regulation</keyword>
<evidence type="ECO:0000313" key="7">
    <source>
        <dbReference type="Proteomes" id="UP001500503"/>
    </source>
</evidence>
<dbReference type="SUPFAM" id="SSF46689">
    <property type="entry name" value="Homeodomain-like"/>
    <property type="match status" value="1"/>
</dbReference>
<dbReference type="Pfam" id="PF00440">
    <property type="entry name" value="TetR_N"/>
    <property type="match status" value="1"/>
</dbReference>
<dbReference type="PANTHER" id="PTHR47506:SF6">
    <property type="entry name" value="HTH-TYPE TRANSCRIPTIONAL REPRESSOR NEMR"/>
    <property type="match status" value="1"/>
</dbReference>
<dbReference type="PROSITE" id="PS50977">
    <property type="entry name" value="HTH_TETR_2"/>
    <property type="match status" value="1"/>
</dbReference>
<gene>
    <name evidence="6" type="ORF">GCM10023191_029910</name>
</gene>
<evidence type="ECO:0000256" key="4">
    <source>
        <dbReference type="PROSITE-ProRule" id="PRU00335"/>
    </source>
</evidence>
<accession>A0ABP8PXN3</accession>
<evidence type="ECO:0000313" key="6">
    <source>
        <dbReference type="EMBL" id="GAA4493061.1"/>
    </source>
</evidence>
<dbReference type="PRINTS" id="PR00455">
    <property type="entry name" value="HTHTETR"/>
</dbReference>